<proteinExistence type="predicted"/>
<keyword evidence="3" id="KW-1133">Transmembrane helix</keyword>
<keyword evidence="3" id="KW-0472">Membrane</keyword>
<dbReference type="CDD" id="cd02440">
    <property type="entry name" value="AdoMet_MTases"/>
    <property type="match status" value="1"/>
</dbReference>
<reference evidence="5" key="1">
    <citation type="journal article" date="2020" name="Nature">
        <title>Giant virus diversity and host interactions through global metagenomics.</title>
        <authorList>
            <person name="Schulz F."/>
            <person name="Roux S."/>
            <person name="Paez-Espino D."/>
            <person name="Jungbluth S."/>
            <person name="Walsh D.A."/>
            <person name="Denef V.J."/>
            <person name="McMahon K.D."/>
            <person name="Konstantinidis K.T."/>
            <person name="Eloe-Fadrosh E.A."/>
            <person name="Kyrpides N.C."/>
            <person name="Woyke T."/>
        </authorList>
    </citation>
    <scope>NUCLEOTIDE SEQUENCE</scope>
    <source>
        <strain evidence="5">GVMAG-S-ERX556022-25</strain>
    </source>
</reference>
<keyword evidence="1" id="KW-0489">Methyltransferase</keyword>
<evidence type="ECO:0000256" key="1">
    <source>
        <dbReference type="ARBA" id="ARBA00022603"/>
    </source>
</evidence>
<dbReference type="PANTHER" id="PTHR43861">
    <property type="entry name" value="TRANS-ACONITATE 2-METHYLTRANSFERASE-RELATED"/>
    <property type="match status" value="1"/>
</dbReference>
<evidence type="ECO:0000256" key="2">
    <source>
        <dbReference type="ARBA" id="ARBA00022679"/>
    </source>
</evidence>
<evidence type="ECO:0000256" key="3">
    <source>
        <dbReference type="SAM" id="Phobius"/>
    </source>
</evidence>
<protein>
    <recommendedName>
        <fullName evidence="4">Methyltransferase domain-containing protein</fullName>
    </recommendedName>
</protein>
<feature type="domain" description="Methyltransferase" evidence="4">
    <location>
        <begin position="99"/>
        <end position="189"/>
    </location>
</feature>
<dbReference type="EMBL" id="MN738811">
    <property type="protein sequence ID" value="QHS84716.1"/>
    <property type="molecule type" value="Genomic_DNA"/>
</dbReference>
<keyword evidence="3" id="KW-0812">Transmembrane</keyword>
<dbReference type="GO" id="GO:0008168">
    <property type="term" value="F:methyltransferase activity"/>
    <property type="evidence" value="ECO:0007669"/>
    <property type="project" value="UniProtKB-KW"/>
</dbReference>
<dbReference type="Pfam" id="PF13649">
    <property type="entry name" value="Methyltransf_25"/>
    <property type="match status" value="1"/>
</dbReference>
<accession>A0A6C0AYW4</accession>
<dbReference type="GO" id="GO:0032259">
    <property type="term" value="P:methylation"/>
    <property type="evidence" value="ECO:0007669"/>
    <property type="project" value="UniProtKB-KW"/>
</dbReference>
<evidence type="ECO:0000313" key="5">
    <source>
        <dbReference type="EMBL" id="QHS84716.1"/>
    </source>
</evidence>
<dbReference type="InterPro" id="IPR041698">
    <property type="entry name" value="Methyltransf_25"/>
</dbReference>
<dbReference type="SUPFAM" id="SSF53335">
    <property type="entry name" value="S-adenosyl-L-methionine-dependent methyltransferases"/>
    <property type="match status" value="1"/>
</dbReference>
<sequence>MKITNNLIQLIKKTTLLEKLISILIIIIIIRIFSNLIYNKEGLSNNLNSARELTTVTGKNIFDEFYVNIYDDLVYDGEKNNYEVEKVINAKEPNMKSYILDIGCGTGHHIKLFNDKNINSIGIDFSPFMIKKAKENYPKLNFKTCDALTTLEFQPDTFTHITCFYFTIYYIKNKKQFLENCFNWLVPGGVLILHLVDMNSFDPIIPIANPFVIISPQNYTPNRITESIVKFDTIDYKSNFKLDKSIDPNTTSLKSPNAVFKEILKFKDSNTIRINEHKFYMSSQRSILSIAKSVGFVLKAQDHMDTIEYDYNYLYTLEKPL</sequence>
<organism evidence="5">
    <name type="scientific">viral metagenome</name>
    <dbReference type="NCBI Taxonomy" id="1070528"/>
    <lineage>
        <taxon>unclassified sequences</taxon>
        <taxon>metagenomes</taxon>
        <taxon>organismal metagenomes</taxon>
    </lineage>
</organism>
<evidence type="ECO:0000259" key="4">
    <source>
        <dbReference type="Pfam" id="PF13649"/>
    </source>
</evidence>
<dbReference type="Gene3D" id="3.40.50.150">
    <property type="entry name" value="Vaccinia Virus protein VP39"/>
    <property type="match status" value="1"/>
</dbReference>
<dbReference type="AlphaFoldDB" id="A0A6C0AYW4"/>
<name>A0A6C0AYW4_9ZZZZ</name>
<dbReference type="InterPro" id="IPR029063">
    <property type="entry name" value="SAM-dependent_MTases_sf"/>
</dbReference>
<feature type="transmembrane region" description="Helical" evidence="3">
    <location>
        <begin position="20"/>
        <end position="38"/>
    </location>
</feature>
<keyword evidence="2" id="KW-0808">Transferase</keyword>
<dbReference type="PANTHER" id="PTHR43861:SF1">
    <property type="entry name" value="TRANS-ACONITATE 2-METHYLTRANSFERASE"/>
    <property type="match status" value="1"/>
</dbReference>